<feature type="active site" description="Proton donor" evidence="5">
    <location>
        <position position="317"/>
    </location>
</feature>
<sequence length="1107" mass="118001">MLLSRSFRGYRRAGLFAGLIALAIGLVNPPPARGEARADDPLDVVRILPMPQHVEPRPGTVVLPGDVDVVAGTAVDSAAEESLVELLGAHGVTAKVVRTVDTSTSRPLIVLGGPGETSASTTVLSALGVEGPAGLPGEGYVLAAGRDRHGRPRIVLAGVDGAGTFYAVQSLRQLLVAKGPRMALDGVAVRDWPGYRVRGGMESFYGPVWSQEDRRSQIEFLARHKMNQFFYGPADDLRTGSNWDSLYDEAELGRLREIVDLAKARHVDFVYRISPEAPMAPNRGICHVREADRAKLLARLAQLWEIGVRSYVIAWDDVSGNFACQEDRDAYKGDPSPLAVAQAEVTNLVQREFIDKRPGVSRLVAVPTEYWGMTRTPYKNRFDELLSTDVDLYWTGPEVVSASITRDDLRAAKDAWPRHRIMLWDNYPVNDYSSNRLLLGPLVHRDAGMAGDVVGISFNELVQHQEASHIPLGTQADYAWNPAGYDPERSWTRTLQIVGGDAYQQLRLFAENNRASILDNTARPELAALVSRLIADFSAGRPVNAQLQQLDAEMRRLAELPATLRARLDNPALLKQIEPWLDRVGVTGEAGRAAVDILRAQDRGDGEAAWRARREQSRARGILDRTWHQISPGPVDDLLSFAAAQSDGYIGDRWYGDVGAPTGLPAAAQGSSLGNLTDRRDDTAYVAAAKPQNGDAITVPITKPHRLSAVTVVQEATAPASGVIQALVDGGWVDLGPLAGGFTKVSAANLPASAVRIRWASGSAAPRVYEIVPHYSDVFSGTVSVDPPGALIAPGKTKRFQVTFEVFADHRISGRVTAAAPAGWTVDPATQVFRAKPDGRTIVASVPVDVTVPTGAGAGRHQVTVSFAEDGQPPVTVSLPILVGEQNYPNLVAGADPAGYWRLGDAAGSSTAVDSSAGGRNGTYLAGAKPGAMGAITGDGAADLSAGYIEAPRSPRTNLQGAFTLEAWVKLDTLAPSPGQAVIESYTGPAVNGYALRVTDGVLQAWSLGAAGKGYGLVTGRTRLTANTWHHVAAVFDGSRLTVYIDGVADNSVATSVSPGSGTGSVKLGGRGDDANQRLLGDLDEAAIYDRALTAAELEAHYLTGLR</sequence>
<evidence type="ECO:0000313" key="8">
    <source>
        <dbReference type="Proteomes" id="UP001501470"/>
    </source>
</evidence>
<dbReference type="SUPFAM" id="SSF49899">
    <property type="entry name" value="Concanavalin A-like lectins/glucanases"/>
    <property type="match status" value="1"/>
</dbReference>
<dbReference type="SUPFAM" id="SSF55545">
    <property type="entry name" value="beta-N-acetylhexosaminidase-like domain"/>
    <property type="match status" value="1"/>
</dbReference>
<keyword evidence="4 5" id="KW-0326">Glycosidase</keyword>
<feature type="domain" description="GH84" evidence="6">
    <location>
        <begin position="196"/>
        <end position="483"/>
    </location>
</feature>
<dbReference type="InterPro" id="IPR049019">
    <property type="entry name" value="NagJ-like_helical"/>
</dbReference>
<evidence type="ECO:0000256" key="4">
    <source>
        <dbReference type="ARBA" id="ARBA00023295"/>
    </source>
</evidence>
<proteinExistence type="inferred from homology"/>
<dbReference type="InterPro" id="IPR017853">
    <property type="entry name" value="GH"/>
</dbReference>
<comment type="similarity">
    <text evidence="5">Belongs to the glycosyl hydrolase 84 family.</text>
</comment>
<dbReference type="PROSITE" id="PS52009">
    <property type="entry name" value="GH84"/>
    <property type="match status" value="1"/>
</dbReference>
<dbReference type="EMBL" id="BAAAQD010000020">
    <property type="protein sequence ID" value="GAA1549127.1"/>
    <property type="molecule type" value="Genomic_DNA"/>
</dbReference>
<evidence type="ECO:0000256" key="2">
    <source>
        <dbReference type="ARBA" id="ARBA00022801"/>
    </source>
</evidence>
<organism evidence="7 8">
    <name type="scientific">Dactylosporangium maewongense</name>
    <dbReference type="NCBI Taxonomy" id="634393"/>
    <lineage>
        <taxon>Bacteria</taxon>
        <taxon>Bacillati</taxon>
        <taxon>Actinomycetota</taxon>
        <taxon>Actinomycetes</taxon>
        <taxon>Micromonosporales</taxon>
        <taxon>Micromonosporaceae</taxon>
        <taxon>Dactylosporangium</taxon>
    </lineage>
</organism>
<dbReference type="Pfam" id="PF13385">
    <property type="entry name" value="Laminin_G_3"/>
    <property type="match status" value="1"/>
</dbReference>
<dbReference type="PANTHER" id="PTHR13170:SF16">
    <property type="entry name" value="PROTEIN O-GLCNACASE"/>
    <property type="match status" value="1"/>
</dbReference>
<dbReference type="InterPro" id="IPR006558">
    <property type="entry name" value="LamG-like"/>
</dbReference>
<evidence type="ECO:0000259" key="6">
    <source>
        <dbReference type="PROSITE" id="PS52009"/>
    </source>
</evidence>
<dbReference type="InterPro" id="IPR051822">
    <property type="entry name" value="Glycosyl_Hydrolase_84"/>
</dbReference>
<dbReference type="Gene3D" id="3.30.379.10">
    <property type="entry name" value="Chitobiase/beta-hexosaminidase domain 2-like"/>
    <property type="match status" value="1"/>
</dbReference>
<dbReference type="InterPro" id="IPR011496">
    <property type="entry name" value="O-GlcNAcase_cat"/>
</dbReference>
<evidence type="ECO:0000256" key="1">
    <source>
        <dbReference type="ARBA" id="ARBA00022729"/>
    </source>
</evidence>
<dbReference type="Gene3D" id="1.20.58.460">
    <property type="entry name" value="Hyaluronidase post-catalytic domain-like"/>
    <property type="match status" value="1"/>
</dbReference>
<evidence type="ECO:0000256" key="5">
    <source>
        <dbReference type="PROSITE-ProRule" id="PRU01353"/>
    </source>
</evidence>
<dbReference type="Gene3D" id="3.20.20.80">
    <property type="entry name" value="Glycosidases"/>
    <property type="match status" value="1"/>
</dbReference>
<dbReference type="SMART" id="SM00560">
    <property type="entry name" value="LamGL"/>
    <property type="match status" value="1"/>
</dbReference>
<protein>
    <recommendedName>
        <fullName evidence="6">GH84 domain-containing protein</fullName>
    </recommendedName>
</protein>
<keyword evidence="3" id="KW-1015">Disulfide bond</keyword>
<dbReference type="SUPFAM" id="SSF140657">
    <property type="entry name" value="Hyaluronidase post-catalytic domain-like"/>
    <property type="match status" value="1"/>
</dbReference>
<keyword evidence="1" id="KW-0732">Signal</keyword>
<gene>
    <name evidence="7" type="ORF">GCM10009827_081930</name>
</gene>
<dbReference type="Pfam" id="PF21774">
    <property type="entry name" value="NagJ_C"/>
    <property type="match status" value="1"/>
</dbReference>
<dbReference type="InterPro" id="IPR015882">
    <property type="entry name" value="HEX_bac_N"/>
</dbReference>
<dbReference type="InterPro" id="IPR013320">
    <property type="entry name" value="ConA-like_dom_sf"/>
</dbReference>
<accession>A0ABN2BXF5</accession>
<dbReference type="Pfam" id="PF02838">
    <property type="entry name" value="Glyco_hydro_20b"/>
    <property type="match status" value="1"/>
</dbReference>
<dbReference type="PANTHER" id="PTHR13170">
    <property type="entry name" value="O-GLCNACASE"/>
    <property type="match status" value="1"/>
</dbReference>
<dbReference type="Proteomes" id="UP001501470">
    <property type="component" value="Unassembled WGS sequence"/>
</dbReference>
<dbReference type="Pfam" id="PF07555">
    <property type="entry name" value="NAGidase"/>
    <property type="match status" value="1"/>
</dbReference>
<dbReference type="InterPro" id="IPR029018">
    <property type="entry name" value="Hex-like_dom2"/>
</dbReference>
<keyword evidence="2 5" id="KW-0378">Hydrolase</keyword>
<dbReference type="SUPFAM" id="SSF51445">
    <property type="entry name" value="(Trans)glycosidases"/>
    <property type="match status" value="1"/>
</dbReference>
<comment type="caution">
    <text evidence="7">The sequence shown here is derived from an EMBL/GenBank/DDBJ whole genome shotgun (WGS) entry which is preliminary data.</text>
</comment>
<dbReference type="Gene3D" id="2.60.120.200">
    <property type="match status" value="1"/>
</dbReference>
<dbReference type="RefSeq" id="WP_344508930.1">
    <property type="nucleotide sequence ID" value="NZ_BAAAQD010000020.1"/>
</dbReference>
<keyword evidence="8" id="KW-1185">Reference proteome</keyword>
<evidence type="ECO:0000313" key="7">
    <source>
        <dbReference type="EMBL" id="GAA1549127.1"/>
    </source>
</evidence>
<reference evidence="7 8" key="1">
    <citation type="journal article" date="2019" name="Int. J. Syst. Evol. Microbiol.">
        <title>The Global Catalogue of Microorganisms (GCM) 10K type strain sequencing project: providing services to taxonomists for standard genome sequencing and annotation.</title>
        <authorList>
            <consortium name="The Broad Institute Genomics Platform"/>
            <consortium name="The Broad Institute Genome Sequencing Center for Infectious Disease"/>
            <person name="Wu L."/>
            <person name="Ma J."/>
        </authorList>
    </citation>
    <scope>NUCLEOTIDE SEQUENCE [LARGE SCALE GENOMIC DNA]</scope>
    <source>
        <strain evidence="7 8">JCM 15933</strain>
    </source>
</reference>
<evidence type="ECO:0000256" key="3">
    <source>
        <dbReference type="ARBA" id="ARBA00023157"/>
    </source>
</evidence>
<name>A0ABN2BXF5_9ACTN</name>